<dbReference type="EMBL" id="CM001223">
    <property type="protein sequence ID" value="AES80116.1"/>
    <property type="molecule type" value="Genomic_DNA"/>
</dbReference>
<dbReference type="PANTHER" id="PTHR47212:SF4">
    <property type="entry name" value="ADHESIN-LIKE PROTEIN, PUTATIVE (DUF3741)-RELATED"/>
    <property type="match status" value="1"/>
</dbReference>
<evidence type="ECO:0000313" key="2">
    <source>
        <dbReference type="EnsemblPlants" id="AES80116"/>
    </source>
</evidence>
<evidence type="ECO:0000313" key="1">
    <source>
        <dbReference type="EMBL" id="AES80116.1"/>
    </source>
</evidence>
<evidence type="ECO:0000313" key="3">
    <source>
        <dbReference type="Proteomes" id="UP000002051"/>
    </source>
</evidence>
<dbReference type="HOGENOM" id="CLU_2835035_0_0_1"/>
<dbReference type="PANTHER" id="PTHR47212">
    <property type="entry name" value="ADHESIN-LIKE PROTEIN, PUTATIVE (DUF3741)-RELATED"/>
    <property type="match status" value="1"/>
</dbReference>
<proteinExistence type="predicted"/>
<keyword evidence="3" id="KW-1185">Reference proteome</keyword>
<dbReference type="EnsemblPlants" id="AES80116">
    <property type="protein sequence ID" value="AES80116"/>
    <property type="gene ID" value="MTR_7g076780"/>
</dbReference>
<accession>G7L3J6</accession>
<reference evidence="1 3" key="2">
    <citation type="journal article" date="2014" name="BMC Genomics">
        <title>An improved genome release (version Mt4.0) for the model legume Medicago truncatula.</title>
        <authorList>
            <person name="Tang H."/>
            <person name="Krishnakumar V."/>
            <person name="Bidwell S."/>
            <person name="Rosen B."/>
            <person name="Chan A."/>
            <person name="Zhou S."/>
            <person name="Gentzbittel L."/>
            <person name="Childs K.L."/>
            <person name="Yandell M."/>
            <person name="Gundlach H."/>
            <person name="Mayer K.F."/>
            <person name="Schwartz D.C."/>
            <person name="Town C.D."/>
        </authorList>
    </citation>
    <scope>GENOME REANNOTATION</scope>
    <source>
        <strain evidence="2 3">cv. Jemalong A17</strain>
    </source>
</reference>
<organism evidence="1 3">
    <name type="scientific">Medicago truncatula</name>
    <name type="common">Barrel medic</name>
    <name type="synonym">Medicago tribuloides</name>
    <dbReference type="NCBI Taxonomy" id="3880"/>
    <lineage>
        <taxon>Eukaryota</taxon>
        <taxon>Viridiplantae</taxon>
        <taxon>Streptophyta</taxon>
        <taxon>Embryophyta</taxon>
        <taxon>Tracheophyta</taxon>
        <taxon>Spermatophyta</taxon>
        <taxon>Magnoliopsida</taxon>
        <taxon>eudicotyledons</taxon>
        <taxon>Gunneridae</taxon>
        <taxon>Pentapetalae</taxon>
        <taxon>rosids</taxon>
        <taxon>fabids</taxon>
        <taxon>Fabales</taxon>
        <taxon>Fabaceae</taxon>
        <taxon>Papilionoideae</taxon>
        <taxon>50 kb inversion clade</taxon>
        <taxon>NPAAA clade</taxon>
        <taxon>Hologalegina</taxon>
        <taxon>IRL clade</taxon>
        <taxon>Trifolieae</taxon>
        <taxon>Medicago</taxon>
    </lineage>
</organism>
<dbReference type="PaxDb" id="3880-AES80116"/>
<gene>
    <name evidence="1" type="ordered locus">MTR_7g076780</name>
</gene>
<reference evidence="2" key="3">
    <citation type="submission" date="2015-04" db="UniProtKB">
        <authorList>
            <consortium name="EnsemblPlants"/>
        </authorList>
    </citation>
    <scope>IDENTIFICATION</scope>
    <source>
        <strain evidence="2">cv. Jemalong A17</strain>
    </source>
</reference>
<protein>
    <submittedName>
        <fullName evidence="1 2">Uncharacterized protein</fullName>
    </submittedName>
</protein>
<dbReference type="AlphaFoldDB" id="G7L3J6"/>
<sequence length="66" mass="7880">MEENMKIHDKIHNFSTNLGKNPLLTLLLHVSLSRNFFSNMLCHQWKLLFDCINEVLMEVCEHYFKA</sequence>
<name>G7L3J6_MEDTR</name>
<reference evidence="1 3" key="1">
    <citation type="journal article" date="2011" name="Nature">
        <title>The Medicago genome provides insight into the evolution of rhizobial symbioses.</title>
        <authorList>
            <person name="Young N.D."/>
            <person name="Debelle F."/>
            <person name="Oldroyd G.E."/>
            <person name="Geurts R."/>
            <person name="Cannon S.B."/>
            <person name="Udvardi M.K."/>
            <person name="Benedito V.A."/>
            <person name="Mayer K.F."/>
            <person name="Gouzy J."/>
            <person name="Schoof H."/>
            <person name="Van de Peer Y."/>
            <person name="Proost S."/>
            <person name="Cook D.R."/>
            <person name="Meyers B.C."/>
            <person name="Spannagl M."/>
            <person name="Cheung F."/>
            <person name="De Mita S."/>
            <person name="Krishnakumar V."/>
            <person name="Gundlach H."/>
            <person name="Zhou S."/>
            <person name="Mudge J."/>
            <person name="Bharti A.K."/>
            <person name="Murray J.D."/>
            <person name="Naoumkina M.A."/>
            <person name="Rosen B."/>
            <person name="Silverstein K.A."/>
            <person name="Tang H."/>
            <person name="Rombauts S."/>
            <person name="Zhao P.X."/>
            <person name="Zhou P."/>
            <person name="Barbe V."/>
            <person name="Bardou P."/>
            <person name="Bechner M."/>
            <person name="Bellec A."/>
            <person name="Berger A."/>
            <person name="Berges H."/>
            <person name="Bidwell S."/>
            <person name="Bisseling T."/>
            <person name="Choisne N."/>
            <person name="Couloux A."/>
            <person name="Denny R."/>
            <person name="Deshpande S."/>
            <person name="Dai X."/>
            <person name="Doyle J.J."/>
            <person name="Dudez A.M."/>
            <person name="Farmer A.D."/>
            <person name="Fouteau S."/>
            <person name="Franken C."/>
            <person name="Gibelin C."/>
            <person name="Gish J."/>
            <person name="Goldstein S."/>
            <person name="Gonzalez A.J."/>
            <person name="Green P.J."/>
            <person name="Hallab A."/>
            <person name="Hartog M."/>
            <person name="Hua A."/>
            <person name="Humphray S.J."/>
            <person name="Jeong D.H."/>
            <person name="Jing Y."/>
            <person name="Jocker A."/>
            <person name="Kenton S.M."/>
            <person name="Kim D.J."/>
            <person name="Klee K."/>
            <person name="Lai H."/>
            <person name="Lang C."/>
            <person name="Lin S."/>
            <person name="Macmil S.L."/>
            <person name="Magdelenat G."/>
            <person name="Matthews L."/>
            <person name="McCorrison J."/>
            <person name="Monaghan E.L."/>
            <person name="Mun J.H."/>
            <person name="Najar F.Z."/>
            <person name="Nicholson C."/>
            <person name="Noirot C."/>
            <person name="O'Bleness M."/>
            <person name="Paule C.R."/>
            <person name="Poulain J."/>
            <person name="Prion F."/>
            <person name="Qin B."/>
            <person name="Qu C."/>
            <person name="Retzel E.F."/>
            <person name="Riddle C."/>
            <person name="Sallet E."/>
            <person name="Samain S."/>
            <person name="Samson N."/>
            <person name="Sanders I."/>
            <person name="Saurat O."/>
            <person name="Scarpelli C."/>
            <person name="Schiex T."/>
            <person name="Segurens B."/>
            <person name="Severin A.J."/>
            <person name="Sherrier D.J."/>
            <person name="Shi R."/>
            <person name="Sims S."/>
            <person name="Singer S.R."/>
            <person name="Sinharoy S."/>
            <person name="Sterck L."/>
            <person name="Viollet A."/>
            <person name="Wang B.B."/>
            <person name="Wang K."/>
            <person name="Wang M."/>
            <person name="Wang X."/>
            <person name="Warfsmann J."/>
            <person name="Weissenbach J."/>
            <person name="White D.D."/>
            <person name="White J.D."/>
            <person name="Wiley G.B."/>
            <person name="Wincker P."/>
            <person name="Xing Y."/>
            <person name="Yang L."/>
            <person name="Yao Z."/>
            <person name="Ying F."/>
            <person name="Zhai J."/>
            <person name="Zhou L."/>
            <person name="Zuber A."/>
            <person name="Denarie J."/>
            <person name="Dixon R.A."/>
            <person name="May G.D."/>
            <person name="Schwartz D.C."/>
            <person name="Rogers J."/>
            <person name="Quetier F."/>
            <person name="Town C.D."/>
            <person name="Roe B.A."/>
        </authorList>
    </citation>
    <scope>NUCLEOTIDE SEQUENCE [LARGE SCALE GENOMIC DNA]</scope>
    <source>
        <strain evidence="1">A17</strain>
        <strain evidence="2 3">cv. Jemalong A17</strain>
    </source>
</reference>
<dbReference type="Proteomes" id="UP000002051">
    <property type="component" value="Unassembled WGS sequence"/>
</dbReference>